<dbReference type="InterPro" id="IPR052354">
    <property type="entry name" value="Cell_Wall_Dynamics_Protein"/>
</dbReference>
<evidence type="ECO:0000313" key="3">
    <source>
        <dbReference type="Proteomes" id="UP001595711"/>
    </source>
</evidence>
<protein>
    <submittedName>
        <fullName evidence="2">Glycoside hydrolase family 19 protein</fullName>
    </submittedName>
</protein>
<gene>
    <name evidence="2" type="ORF">ACFOOQ_07880</name>
</gene>
<dbReference type="SUPFAM" id="SSF53955">
    <property type="entry name" value="Lysozyme-like"/>
    <property type="match status" value="1"/>
</dbReference>
<dbReference type="Gene3D" id="1.10.530.10">
    <property type="match status" value="1"/>
</dbReference>
<accession>A0ABV7VEV2</accession>
<dbReference type="Pfam" id="PF00182">
    <property type="entry name" value="Glyco_hydro_19"/>
    <property type="match status" value="1"/>
</dbReference>
<dbReference type="PANTHER" id="PTHR34408:SF1">
    <property type="entry name" value="GLYCOSYL HYDROLASE FAMILY 19 DOMAIN-CONTAINING PROTEIN HI_1415"/>
    <property type="match status" value="1"/>
</dbReference>
<dbReference type="InterPro" id="IPR000726">
    <property type="entry name" value="Glyco_hydro_19_cat"/>
</dbReference>
<dbReference type="Proteomes" id="UP001595711">
    <property type="component" value="Unassembled WGS sequence"/>
</dbReference>
<reference evidence="3" key="1">
    <citation type="journal article" date="2019" name="Int. J. Syst. Evol. Microbiol.">
        <title>The Global Catalogue of Microorganisms (GCM) 10K type strain sequencing project: providing services to taxonomists for standard genome sequencing and annotation.</title>
        <authorList>
            <consortium name="The Broad Institute Genomics Platform"/>
            <consortium name="The Broad Institute Genome Sequencing Center for Infectious Disease"/>
            <person name="Wu L."/>
            <person name="Ma J."/>
        </authorList>
    </citation>
    <scope>NUCLEOTIDE SEQUENCE [LARGE SCALE GENOMIC DNA]</scope>
    <source>
        <strain evidence="3">KCTC 42182</strain>
    </source>
</reference>
<proteinExistence type="predicted"/>
<dbReference type="GO" id="GO:0016787">
    <property type="term" value="F:hydrolase activity"/>
    <property type="evidence" value="ECO:0007669"/>
    <property type="project" value="UniProtKB-KW"/>
</dbReference>
<dbReference type="PANTHER" id="PTHR34408">
    <property type="entry name" value="FAMILY PROTEIN, PUTATIVE-RELATED"/>
    <property type="match status" value="1"/>
</dbReference>
<sequence length="260" mass="28430">MCISNSVGNGGVNTPNDVRCVQLLLNMNRDRCGLASDLVVDGLWGPGTRNALGTFCSSIGARSDTPLTDGDETLLALRRGLPAGLIRQKLWLIMTSAGATRIDGFFDAILATLARYQINTPLRMAHFLAQIAHESGCLRYTEEIADGSAYNGRVDLGNTQPGDGPRFKGRGLIQLTGRINYRDYGKACGRDFENRTDPRLVATDPNLAVDVAGWFWNSRKLNDLADQDDLREITRRINGGFNGLDDRAAFLARAKWLLVG</sequence>
<organism evidence="2 3">
    <name type="scientific">Ferrovibrio xuzhouensis</name>
    <dbReference type="NCBI Taxonomy" id="1576914"/>
    <lineage>
        <taxon>Bacteria</taxon>
        <taxon>Pseudomonadati</taxon>
        <taxon>Pseudomonadota</taxon>
        <taxon>Alphaproteobacteria</taxon>
        <taxon>Rhodospirillales</taxon>
        <taxon>Rhodospirillaceae</taxon>
        <taxon>Ferrovibrio</taxon>
    </lineage>
</organism>
<feature type="domain" description="Glycoside hydrolase family 19 catalytic" evidence="1">
    <location>
        <begin position="145"/>
        <end position="220"/>
    </location>
</feature>
<name>A0ABV7VEV2_9PROT</name>
<keyword evidence="3" id="KW-1185">Reference proteome</keyword>
<keyword evidence="2" id="KW-0378">Hydrolase</keyword>
<dbReference type="RefSeq" id="WP_379724071.1">
    <property type="nucleotide sequence ID" value="NZ_JBHRYJ010000001.1"/>
</dbReference>
<dbReference type="EMBL" id="JBHRYJ010000001">
    <property type="protein sequence ID" value="MFC3675457.1"/>
    <property type="molecule type" value="Genomic_DNA"/>
</dbReference>
<evidence type="ECO:0000313" key="2">
    <source>
        <dbReference type="EMBL" id="MFC3675457.1"/>
    </source>
</evidence>
<comment type="caution">
    <text evidence="2">The sequence shown here is derived from an EMBL/GenBank/DDBJ whole genome shotgun (WGS) entry which is preliminary data.</text>
</comment>
<dbReference type="InterPro" id="IPR023346">
    <property type="entry name" value="Lysozyme-like_dom_sf"/>
</dbReference>
<evidence type="ECO:0000259" key="1">
    <source>
        <dbReference type="Pfam" id="PF00182"/>
    </source>
</evidence>